<comment type="caution">
    <text evidence="3">The sequence shown here is derived from an EMBL/GenBank/DDBJ whole genome shotgun (WGS) entry which is preliminary data.</text>
</comment>
<proteinExistence type="predicted"/>
<reference evidence="3 4" key="1">
    <citation type="submission" date="2020-08" db="EMBL/GenBank/DDBJ databases">
        <title>Genomic Encyclopedia of Type Strains, Phase IV (KMG-IV): sequencing the most valuable type-strain genomes for metagenomic binning, comparative biology and taxonomic classification.</title>
        <authorList>
            <person name="Goeker M."/>
        </authorList>
    </citation>
    <scope>NUCLEOTIDE SEQUENCE [LARGE SCALE GENOMIC DNA]</scope>
    <source>
        <strain evidence="3 4">DSM 24105</strain>
    </source>
</reference>
<protein>
    <submittedName>
        <fullName evidence="3">Uncharacterized protein</fullName>
    </submittedName>
</protein>
<evidence type="ECO:0000256" key="2">
    <source>
        <dbReference type="SAM" id="Phobius"/>
    </source>
</evidence>
<name>A0A7W6AM67_9HYPH</name>
<feature type="compositionally biased region" description="Polar residues" evidence="1">
    <location>
        <begin position="13"/>
        <end position="22"/>
    </location>
</feature>
<evidence type="ECO:0000256" key="1">
    <source>
        <dbReference type="SAM" id="MobiDB-lite"/>
    </source>
</evidence>
<gene>
    <name evidence="3" type="ORF">GGR33_003184</name>
</gene>
<dbReference type="AlphaFoldDB" id="A0A7W6AM67"/>
<evidence type="ECO:0000313" key="4">
    <source>
        <dbReference type="Proteomes" id="UP000517759"/>
    </source>
</evidence>
<organism evidence="3 4">
    <name type="scientific">Methylobacterium brachythecii</name>
    <dbReference type="NCBI Taxonomy" id="1176177"/>
    <lineage>
        <taxon>Bacteria</taxon>
        <taxon>Pseudomonadati</taxon>
        <taxon>Pseudomonadota</taxon>
        <taxon>Alphaproteobacteria</taxon>
        <taxon>Hyphomicrobiales</taxon>
        <taxon>Methylobacteriaceae</taxon>
        <taxon>Methylobacterium</taxon>
    </lineage>
</organism>
<accession>A0A7W6AM67</accession>
<feature type="transmembrane region" description="Helical" evidence="2">
    <location>
        <begin position="50"/>
        <end position="73"/>
    </location>
</feature>
<keyword evidence="2" id="KW-0472">Membrane</keyword>
<keyword evidence="2" id="KW-1133">Transmembrane helix</keyword>
<dbReference type="Proteomes" id="UP000517759">
    <property type="component" value="Unassembled WGS sequence"/>
</dbReference>
<evidence type="ECO:0000313" key="3">
    <source>
        <dbReference type="EMBL" id="MBB3903675.1"/>
    </source>
</evidence>
<sequence>MSADGPRRRPQSEVGTRFTSASKPTARTFSGYLARFRSMGSSGNATWRRILPSIAMTALLTGIVLSCAFTDVLDGHPLIYTLP</sequence>
<keyword evidence="2" id="KW-0812">Transmembrane</keyword>
<feature type="compositionally biased region" description="Basic and acidic residues" evidence="1">
    <location>
        <begin position="1"/>
        <end position="11"/>
    </location>
</feature>
<feature type="region of interest" description="Disordered" evidence="1">
    <location>
        <begin position="1"/>
        <end position="22"/>
    </location>
</feature>
<dbReference type="EMBL" id="JACIDN010000005">
    <property type="protein sequence ID" value="MBB3903675.1"/>
    <property type="molecule type" value="Genomic_DNA"/>
</dbReference>